<dbReference type="Pfam" id="PF04082">
    <property type="entry name" value="Fungal_trans"/>
    <property type="match status" value="1"/>
</dbReference>
<dbReference type="InterPro" id="IPR007219">
    <property type="entry name" value="XnlR_reg_dom"/>
</dbReference>
<keyword evidence="4" id="KW-1185">Reference proteome</keyword>
<reference evidence="3 4" key="1">
    <citation type="submission" date="2024-01" db="EMBL/GenBank/DDBJ databases">
        <title>A draft genome for the cacao thread blight pathogen Marasmiellus scandens.</title>
        <authorList>
            <person name="Baruah I.K."/>
            <person name="Leung J."/>
            <person name="Bukari Y."/>
            <person name="Amoako-Attah I."/>
            <person name="Meinhardt L.W."/>
            <person name="Bailey B.A."/>
            <person name="Cohen S.P."/>
        </authorList>
    </citation>
    <scope>NUCLEOTIDE SEQUENCE [LARGE SCALE GENOMIC DNA]</scope>
    <source>
        <strain evidence="3 4">GH-19</strain>
    </source>
</reference>
<dbReference type="PANTHER" id="PTHR46910:SF38">
    <property type="entry name" value="ZN(2)-C6 FUNGAL-TYPE DOMAIN-CONTAINING PROTEIN"/>
    <property type="match status" value="1"/>
</dbReference>
<dbReference type="EMBL" id="JBANRG010000019">
    <property type="protein sequence ID" value="KAK7457823.1"/>
    <property type="molecule type" value="Genomic_DNA"/>
</dbReference>
<keyword evidence="1" id="KW-0539">Nucleus</keyword>
<evidence type="ECO:0000313" key="4">
    <source>
        <dbReference type="Proteomes" id="UP001498398"/>
    </source>
</evidence>
<organism evidence="3 4">
    <name type="scientific">Marasmiellus scandens</name>
    <dbReference type="NCBI Taxonomy" id="2682957"/>
    <lineage>
        <taxon>Eukaryota</taxon>
        <taxon>Fungi</taxon>
        <taxon>Dikarya</taxon>
        <taxon>Basidiomycota</taxon>
        <taxon>Agaricomycotina</taxon>
        <taxon>Agaricomycetes</taxon>
        <taxon>Agaricomycetidae</taxon>
        <taxon>Agaricales</taxon>
        <taxon>Marasmiineae</taxon>
        <taxon>Omphalotaceae</taxon>
        <taxon>Marasmiellus</taxon>
    </lineage>
</organism>
<proteinExistence type="predicted"/>
<sequence>MPATNAEGERVSACASISVDLPLICASFSSVRCETVEGADACSQCTVFGTNCARNESSKKRGPKSGTRTFASCSVKSLVEDILKGKASVLFDLLNDRDSVWKVLNKLANHILCLEEEVGLCRKEHNHILSDESLSPDSVNETLSSVVSVDSDDTDLHGLAEDFNRTTLGLPQNTVGEYSNMHLVMTAVEHRKKVDLALPDWQSLLSSTKRTLYWNPPLSFPDPECQDFEFPSDEDLETLVNGYFTGSNRYCPLLHETIFKKSISESLHLRDPAFGALVLVVCANGSVFVNENYLPANEDPVKSGLKWFQQIPIMHFSLAQSISLYHLQMLCLAIIYLNIISGTDRGWALCGIAIRLCQERGIHRRAIRDRQPLVEQELWKRVFWTLIFLDTKMSMLYGRPRGTAAQEFDLEPLIECDDECWETENLPRFVQPTGMPCQITFWNCFLRLVEILGLAQESLYSVRKLELWRSMGICTGDWNLKAVIELDSALNKWISSVPDYLRWDTNHQNDAFFHQSAIIYSMYYWVQIQVHRKFIPRPGQKSDGRFPSLAICVNAARSCIRVIEICQRRKFLAYGHFQTPLFGSAMILAVNLWRGRQINPNFNSRNELTDIYRCIDLLRMYETRYILAGRLVDIINTVMSIHSHFTSDDTSELRIARASDVTTENLYPALPPFPSDLGQLPINHMGYEYRATDDDLSIFNDNMMDFSALPLDNNPFNDGMHCISQDWDIFMDSLDGLLATTSEAAL</sequence>
<dbReference type="SMART" id="SM00906">
    <property type="entry name" value="Fungal_trans"/>
    <property type="match status" value="1"/>
</dbReference>
<dbReference type="InterPro" id="IPR050987">
    <property type="entry name" value="AtrR-like"/>
</dbReference>
<protein>
    <submittedName>
        <fullName evidence="3">Gypsy retrotransposon integrase-like protein 1</fullName>
    </submittedName>
</protein>
<comment type="caution">
    <text evidence="3">The sequence shown here is derived from an EMBL/GenBank/DDBJ whole genome shotgun (WGS) entry which is preliminary data.</text>
</comment>
<evidence type="ECO:0000259" key="2">
    <source>
        <dbReference type="SMART" id="SM00906"/>
    </source>
</evidence>
<gene>
    <name evidence="3" type="primary">GIN1_18</name>
    <name evidence="3" type="ORF">VKT23_010166</name>
</gene>
<evidence type="ECO:0000256" key="1">
    <source>
        <dbReference type="ARBA" id="ARBA00023242"/>
    </source>
</evidence>
<accession>A0ABR1JHG9</accession>
<dbReference type="PANTHER" id="PTHR46910">
    <property type="entry name" value="TRANSCRIPTION FACTOR PDR1"/>
    <property type="match status" value="1"/>
</dbReference>
<name>A0ABR1JHG9_9AGAR</name>
<dbReference type="CDD" id="cd12148">
    <property type="entry name" value="fungal_TF_MHR"/>
    <property type="match status" value="1"/>
</dbReference>
<feature type="domain" description="Xylanolytic transcriptional activator regulatory" evidence="2">
    <location>
        <begin position="346"/>
        <end position="419"/>
    </location>
</feature>
<dbReference type="Proteomes" id="UP001498398">
    <property type="component" value="Unassembled WGS sequence"/>
</dbReference>
<evidence type="ECO:0000313" key="3">
    <source>
        <dbReference type="EMBL" id="KAK7457823.1"/>
    </source>
</evidence>